<dbReference type="AlphaFoldDB" id="A0A5J9SHB8"/>
<gene>
    <name evidence="1" type="ORF">EJB05_55995</name>
</gene>
<name>A0A5J9SHB8_9POAL</name>
<dbReference type="Proteomes" id="UP000324897">
    <property type="component" value="Unassembled WGS sequence"/>
</dbReference>
<evidence type="ECO:0000313" key="1">
    <source>
        <dbReference type="EMBL" id="TVT98680.1"/>
    </source>
</evidence>
<reference evidence="1 2" key="1">
    <citation type="journal article" date="2019" name="Sci. Rep.">
        <title>A high-quality genome of Eragrostis curvula grass provides insights into Poaceae evolution and supports new strategies to enhance forage quality.</title>
        <authorList>
            <person name="Carballo J."/>
            <person name="Santos B.A.C.M."/>
            <person name="Zappacosta D."/>
            <person name="Garbus I."/>
            <person name="Selva J.P."/>
            <person name="Gallo C.A."/>
            <person name="Diaz A."/>
            <person name="Albertini E."/>
            <person name="Caccamo M."/>
            <person name="Echenique V."/>
        </authorList>
    </citation>
    <scope>NUCLEOTIDE SEQUENCE [LARGE SCALE GENOMIC DNA]</scope>
    <source>
        <strain evidence="2">cv. Victoria</strain>
        <tissue evidence="1">Leaf</tissue>
    </source>
</reference>
<keyword evidence="2" id="KW-1185">Reference proteome</keyword>
<protein>
    <submittedName>
        <fullName evidence="1">Uncharacterized protein</fullName>
    </submittedName>
</protein>
<dbReference type="Gramene" id="TVT98680">
    <property type="protein sequence ID" value="TVT98680"/>
    <property type="gene ID" value="EJB05_55995"/>
</dbReference>
<organism evidence="1 2">
    <name type="scientific">Eragrostis curvula</name>
    <name type="common">weeping love grass</name>
    <dbReference type="NCBI Taxonomy" id="38414"/>
    <lineage>
        <taxon>Eukaryota</taxon>
        <taxon>Viridiplantae</taxon>
        <taxon>Streptophyta</taxon>
        <taxon>Embryophyta</taxon>
        <taxon>Tracheophyta</taxon>
        <taxon>Spermatophyta</taxon>
        <taxon>Magnoliopsida</taxon>
        <taxon>Liliopsida</taxon>
        <taxon>Poales</taxon>
        <taxon>Poaceae</taxon>
        <taxon>PACMAD clade</taxon>
        <taxon>Chloridoideae</taxon>
        <taxon>Eragrostideae</taxon>
        <taxon>Eragrostidinae</taxon>
        <taxon>Eragrostis</taxon>
    </lineage>
</organism>
<proteinExistence type="predicted"/>
<comment type="caution">
    <text evidence="1">The sequence shown here is derived from an EMBL/GenBank/DDBJ whole genome shotgun (WGS) entry which is preliminary data.</text>
</comment>
<sequence>MAPRPSILSGRRIWGWQIREQRGSFGTRRSRGGGIFGGVVGWRRRLGFRRSGRAATRSSGGRLSFMALPNL</sequence>
<accession>A0A5J9SHB8</accession>
<dbReference type="EMBL" id="RWGY01000821">
    <property type="protein sequence ID" value="TVT98680.1"/>
    <property type="molecule type" value="Genomic_DNA"/>
</dbReference>
<evidence type="ECO:0000313" key="2">
    <source>
        <dbReference type="Proteomes" id="UP000324897"/>
    </source>
</evidence>